<sequence length="256" mass="28844">MVLSLSWIYHAKAQMPLEEKEEKFITILTTGLAIKYARGDDDIYYIFPDLKRVELRAVAQTVADEFDSNVLKAERTYKNKIIAVDGKIASIQKTPYSGLTIVFDTSNFRHGDSEALLRDDMEDVLADYDVGEEIRLICYGGAVDDLLPTFKDCIVRSEVIKAAFPIAQKIARAFLAGEDISSMVQDFNGITPYLLFFGYKYAAGFAPDNSPCLDVSTAVKCDLNDFMSENWFDSSEFEQAYEDAREKLNLPPFLNP</sequence>
<dbReference type="PATRIC" id="fig|1094558.3.peg.1787"/>
<dbReference type="Pfam" id="PF12869">
    <property type="entry name" value="tRNA_anti-like"/>
    <property type="match status" value="1"/>
</dbReference>
<dbReference type="InterPro" id="IPR024422">
    <property type="entry name" value="Protein_unknown_function_OB"/>
</dbReference>
<gene>
    <name evidence="1" type="ORF">ME5_01665</name>
</gene>
<evidence type="ECO:0000313" key="2">
    <source>
        <dbReference type="Proteomes" id="UP000008952"/>
    </source>
</evidence>
<accession>J0R0R6</accession>
<dbReference type="EMBL" id="AIMB01000008">
    <property type="protein sequence ID" value="EJF89114.1"/>
    <property type="molecule type" value="Genomic_DNA"/>
</dbReference>
<protein>
    <submittedName>
        <fullName evidence="1">Uncharacterized protein</fullName>
    </submittedName>
</protein>
<organism evidence="1 2">
    <name type="scientific">Bartonella tamiae Th239</name>
    <dbReference type="NCBI Taxonomy" id="1094558"/>
    <lineage>
        <taxon>Bacteria</taxon>
        <taxon>Pseudomonadati</taxon>
        <taxon>Pseudomonadota</taxon>
        <taxon>Alphaproteobacteria</taxon>
        <taxon>Hyphomicrobiales</taxon>
        <taxon>Bartonellaceae</taxon>
        <taxon>Bartonella</taxon>
    </lineage>
</organism>
<reference evidence="1 2" key="1">
    <citation type="submission" date="2012-03" db="EMBL/GenBank/DDBJ databases">
        <title>The Genome Sequence of Bartonella tamiae Th239.</title>
        <authorList>
            <consortium name="The Broad Institute Genome Sequencing Platform"/>
            <consortium name="The Broad Institute Genome Sequencing Center for Infectious Disease"/>
            <person name="Feldgarden M."/>
            <person name="Kirby J."/>
            <person name="Kosoy M."/>
            <person name="Birtles R."/>
            <person name="Probert W.S."/>
            <person name="Chiaraviglio L."/>
            <person name="Young S.K."/>
            <person name="Zeng Q."/>
            <person name="Gargeya S."/>
            <person name="Fitzgerald M."/>
            <person name="Haas B."/>
            <person name="Abouelleil A."/>
            <person name="Alvarado L."/>
            <person name="Arachchi H.M."/>
            <person name="Berlin A."/>
            <person name="Chapman S.B."/>
            <person name="Gearin G."/>
            <person name="Goldberg J."/>
            <person name="Griggs A."/>
            <person name="Gujja S."/>
            <person name="Hansen M."/>
            <person name="Heiman D."/>
            <person name="Howarth C."/>
            <person name="Larimer J."/>
            <person name="Lui A."/>
            <person name="MacDonald P.J.P."/>
            <person name="McCowen C."/>
            <person name="Montmayeur A."/>
            <person name="Murphy C."/>
            <person name="Neiman D."/>
            <person name="Pearson M."/>
            <person name="Priest M."/>
            <person name="Roberts A."/>
            <person name="Saif S."/>
            <person name="Shea T."/>
            <person name="Sisk P."/>
            <person name="Stolte C."/>
            <person name="Sykes S."/>
            <person name="Wortman J."/>
            <person name="Nusbaum C."/>
            <person name="Birren B."/>
        </authorList>
    </citation>
    <scope>NUCLEOTIDE SEQUENCE [LARGE SCALE GENOMIC DNA]</scope>
    <source>
        <strain evidence="1 2">Th239</strain>
    </source>
</reference>
<keyword evidence="2" id="KW-1185">Reference proteome</keyword>
<comment type="caution">
    <text evidence="1">The sequence shown here is derived from an EMBL/GenBank/DDBJ whole genome shotgun (WGS) entry which is preliminary data.</text>
</comment>
<dbReference type="AlphaFoldDB" id="J0R0R6"/>
<proteinExistence type="predicted"/>
<evidence type="ECO:0000313" key="1">
    <source>
        <dbReference type="EMBL" id="EJF89114.1"/>
    </source>
</evidence>
<name>J0R0R6_9HYPH</name>
<dbReference type="HOGENOM" id="CLU_1084446_0_0_5"/>
<dbReference type="Proteomes" id="UP000008952">
    <property type="component" value="Unassembled WGS sequence"/>
</dbReference>